<dbReference type="AlphaFoldDB" id="A0A7S4HFL2"/>
<dbReference type="PRINTS" id="PR00153">
    <property type="entry name" value="CSAPPISMRASE"/>
</dbReference>
<dbReference type="SUPFAM" id="SSF50891">
    <property type="entry name" value="Cyclophilin-like"/>
    <property type="match status" value="1"/>
</dbReference>
<dbReference type="PANTHER" id="PTHR45625">
    <property type="entry name" value="PEPTIDYL-PROLYL CIS-TRANS ISOMERASE-RELATED"/>
    <property type="match status" value="1"/>
</dbReference>
<dbReference type="GO" id="GO:0071013">
    <property type="term" value="C:catalytic step 2 spliceosome"/>
    <property type="evidence" value="ECO:0007669"/>
    <property type="project" value="TreeGrafter"/>
</dbReference>
<comment type="similarity">
    <text evidence="3">Belongs to the cyclophilin-type PPIase family.</text>
</comment>
<dbReference type="EC" id="5.2.1.8" evidence="3"/>
<comment type="catalytic activity">
    <reaction evidence="3">
        <text>[protein]-peptidylproline (omega=180) = [protein]-peptidylproline (omega=0)</text>
        <dbReference type="Rhea" id="RHEA:16237"/>
        <dbReference type="Rhea" id="RHEA-COMP:10747"/>
        <dbReference type="Rhea" id="RHEA-COMP:10748"/>
        <dbReference type="ChEBI" id="CHEBI:83833"/>
        <dbReference type="ChEBI" id="CHEBI:83834"/>
        <dbReference type="EC" id="5.2.1.8"/>
    </reaction>
</comment>
<evidence type="ECO:0000313" key="5">
    <source>
        <dbReference type="EMBL" id="CAE2197714.1"/>
    </source>
</evidence>
<comment type="subcellular location">
    <subcellularLocation>
        <location evidence="1">Nucleus</location>
    </subcellularLocation>
</comment>
<keyword evidence="3" id="KW-0413">Isomerase</keyword>
<organism evidence="5">
    <name type="scientific">Prymnesium polylepis</name>
    <dbReference type="NCBI Taxonomy" id="72548"/>
    <lineage>
        <taxon>Eukaryota</taxon>
        <taxon>Haptista</taxon>
        <taxon>Haptophyta</taxon>
        <taxon>Prymnesiophyceae</taxon>
        <taxon>Prymnesiales</taxon>
        <taxon>Prymnesiaceae</taxon>
        <taxon>Prymnesium</taxon>
    </lineage>
</organism>
<accession>A0A7S4HFL2</accession>
<name>A0A7S4HFL2_9EUKA</name>
<comment type="function">
    <text evidence="3">PPIases accelerate the folding of proteins. It catalyzes the cis-trans isomerization of proline imidic peptide bonds in oligopeptides.</text>
</comment>
<evidence type="ECO:0000256" key="2">
    <source>
        <dbReference type="ARBA" id="ARBA00023242"/>
    </source>
</evidence>
<evidence type="ECO:0000256" key="3">
    <source>
        <dbReference type="RuleBase" id="RU363019"/>
    </source>
</evidence>
<proteinExistence type="inferred from homology"/>
<dbReference type="InterPro" id="IPR044666">
    <property type="entry name" value="Cyclophilin_A-like"/>
</dbReference>
<protein>
    <recommendedName>
        <fullName evidence="3">Peptidyl-prolyl cis-trans isomerase</fullName>
        <shortName evidence="3">PPIase</shortName>
        <ecNumber evidence="3">5.2.1.8</ecNumber>
    </recommendedName>
</protein>
<dbReference type="EMBL" id="HBKO01006372">
    <property type="protein sequence ID" value="CAE2197714.1"/>
    <property type="molecule type" value="Transcribed_RNA"/>
</dbReference>
<feature type="domain" description="PPIase cyclophilin-type" evidence="4">
    <location>
        <begin position="17"/>
        <end position="141"/>
    </location>
</feature>
<dbReference type="PANTHER" id="PTHR45625:SF6">
    <property type="entry name" value="SPLICEOSOME-ASSOCIATED PROTEIN CWC27 HOMOLOG"/>
    <property type="match status" value="1"/>
</dbReference>
<evidence type="ECO:0000259" key="4">
    <source>
        <dbReference type="PROSITE" id="PS50072"/>
    </source>
</evidence>
<dbReference type="Pfam" id="PF00160">
    <property type="entry name" value="Pro_isomerase"/>
    <property type="match status" value="1"/>
</dbReference>
<gene>
    <name evidence="5" type="ORF">CPOL0286_LOCUS3068</name>
</gene>
<dbReference type="InterPro" id="IPR002130">
    <property type="entry name" value="Cyclophilin-type_PPIase_dom"/>
</dbReference>
<dbReference type="InterPro" id="IPR029000">
    <property type="entry name" value="Cyclophilin-like_dom_sf"/>
</dbReference>
<keyword evidence="3" id="KW-0697">Rotamase</keyword>
<dbReference type="Gene3D" id="2.40.100.10">
    <property type="entry name" value="Cyclophilin-like"/>
    <property type="match status" value="1"/>
</dbReference>
<dbReference type="PROSITE" id="PS50072">
    <property type="entry name" value="CSA_PPIASE_2"/>
    <property type="match status" value="1"/>
</dbReference>
<dbReference type="GO" id="GO:0003755">
    <property type="term" value="F:peptidyl-prolyl cis-trans isomerase activity"/>
    <property type="evidence" value="ECO:0007669"/>
    <property type="project" value="UniProtKB-UniRule"/>
</dbReference>
<reference evidence="5" key="1">
    <citation type="submission" date="2021-01" db="EMBL/GenBank/DDBJ databases">
        <authorList>
            <person name="Corre E."/>
            <person name="Pelletier E."/>
            <person name="Niang G."/>
            <person name="Scheremetjew M."/>
            <person name="Finn R."/>
            <person name="Kale V."/>
            <person name="Holt S."/>
            <person name="Cochrane G."/>
            <person name="Meng A."/>
            <person name="Brown T."/>
            <person name="Cohen L."/>
        </authorList>
    </citation>
    <scope>NUCLEOTIDE SEQUENCE</scope>
    <source>
        <strain evidence="5">UIO037</strain>
    </source>
</reference>
<evidence type="ECO:0000256" key="1">
    <source>
        <dbReference type="ARBA" id="ARBA00004123"/>
    </source>
</evidence>
<sequence>MTTKVLFKIVLDPKKPDALSEIEVEVHPEWAPLGAERFLKLIAEKYYDEARIYRVIPNFIAQWGIPANPAEYQKWGENKIKDDICKMSNTKGTMSFATSGPDARGSQVFINYSDDCAQLDDQGFAVFAMVTKGFNVAEKFSPMPKGPDQAAAKEQGNAYFTKNYPQLTYIKSATVM</sequence>
<keyword evidence="2" id="KW-0539">Nucleus</keyword>